<evidence type="ECO:0000259" key="7">
    <source>
        <dbReference type="PROSITE" id="PS50122"/>
    </source>
</evidence>
<comment type="catalytic activity">
    <reaction evidence="3">
        <text>L-glutaminyl-[protein] + H2O = L-glutamyl-[protein] + NH4(+)</text>
        <dbReference type="Rhea" id="RHEA:16441"/>
        <dbReference type="Rhea" id="RHEA-COMP:10207"/>
        <dbReference type="Rhea" id="RHEA-COMP:10208"/>
        <dbReference type="ChEBI" id="CHEBI:15377"/>
        <dbReference type="ChEBI" id="CHEBI:28938"/>
        <dbReference type="ChEBI" id="CHEBI:29973"/>
        <dbReference type="ChEBI" id="CHEBI:30011"/>
        <dbReference type="EC" id="3.5.1.44"/>
    </reaction>
</comment>
<dbReference type="NCBIfam" id="NF001965">
    <property type="entry name" value="PRK00742.1"/>
    <property type="match status" value="1"/>
</dbReference>
<reference evidence="8 9" key="1">
    <citation type="journal article" date="2023" name="ISME J.">
        <title>Cultivation and genomic characterization of novel and ubiquitous marine nitrite-oxidizing bacteria from the Nitrospirales.</title>
        <authorList>
            <person name="Mueller A.J."/>
            <person name="Daebeler A."/>
            <person name="Herbold C.W."/>
            <person name="Kirkegaard R.H."/>
            <person name="Daims H."/>
        </authorList>
    </citation>
    <scope>NUCLEOTIDE SEQUENCE [LARGE SCALE GENOMIC DNA]</scope>
    <source>
        <strain evidence="8 9">EB</strain>
    </source>
</reference>
<dbReference type="CDD" id="cd16432">
    <property type="entry name" value="CheB_Rec"/>
    <property type="match status" value="1"/>
</dbReference>
<keyword evidence="3 4" id="KW-0145">Chemotaxis</keyword>
<dbReference type="Pfam" id="PF01339">
    <property type="entry name" value="CheB_methylest"/>
    <property type="match status" value="1"/>
</dbReference>
<comment type="domain">
    <text evidence="3">Contains a C-terminal catalytic domain, and an N-terminal region which modulates catalytic activity.</text>
</comment>
<evidence type="ECO:0000313" key="9">
    <source>
        <dbReference type="Proteomes" id="UP001250932"/>
    </source>
</evidence>
<comment type="catalytic activity">
    <reaction evidence="2 3">
        <text>[protein]-L-glutamate 5-O-methyl ester + H2O = L-glutamyl-[protein] + methanol + H(+)</text>
        <dbReference type="Rhea" id="RHEA:23236"/>
        <dbReference type="Rhea" id="RHEA-COMP:10208"/>
        <dbReference type="Rhea" id="RHEA-COMP:10311"/>
        <dbReference type="ChEBI" id="CHEBI:15377"/>
        <dbReference type="ChEBI" id="CHEBI:15378"/>
        <dbReference type="ChEBI" id="CHEBI:17790"/>
        <dbReference type="ChEBI" id="CHEBI:29973"/>
        <dbReference type="ChEBI" id="CHEBI:82795"/>
        <dbReference type="EC" id="3.1.1.61"/>
    </reaction>
</comment>
<comment type="similarity">
    <text evidence="3">Belongs to the CheB family.</text>
</comment>
<dbReference type="InterPro" id="IPR008248">
    <property type="entry name" value="CheB-like"/>
</dbReference>
<keyword evidence="1 3" id="KW-0378">Hydrolase</keyword>
<dbReference type="InterPro" id="IPR000673">
    <property type="entry name" value="Sig_transdc_resp-reg_Me-estase"/>
</dbReference>
<dbReference type="PIRSF" id="PIRSF000876">
    <property type="entry name" value="RR_chemtxs_CheB"/>
    <property type="match status" value="1"/>
</dbReference>
<dbReference type="InterPro" id="IPR011006">
    <property type="entry name" value="CheY-like_superfamily"/>
</dbReference>
<feature type="domain" description="CheB-type methylesterase" evidence="7">
    <location>
        <begin position="189"/>
        <end position="381"/>
    </location>
</feature>
<dbReference type="Gene3D" id="3.40.50.2300">
    <property type="match status" value="1"/>
</dbReference>
<comment type="subcellular location">
    <subcellularLocation>
        <location evidence="3">Cytoplasm</location>
    </subcellularLocation>
</comment>
<dbReference type="PANTHER" id="PTHR42872">
    <property type="entry name" value="PROTEIN-GLUTAMATE METHYLESTERASE/PROTEIN-GLUTAMINE GLUTAMINASE"/>
    <property type="match status" value="1"/>
</dbReference>
<keyword evidence="3 5" id="KW-0597">Phosphoprotein</keyword>
<feature type="modified residue" description="4-aspartylphosphate" evidence="3 5">
    <location>
        <position position="65"/>
    </location>
</feature>
<proteinExistence type="inferred from homology"/>
<evidence type="ECO:0000313" key="8">
    <source>
        <dbReference type="EMBL" id="MDT7041874.1"/>
    </source>
</evidence>
<dbReference type="PANTHER" id="PTHR42872:SF3">
    <property type="entry name" value="PROTEIN-GLUTAMATE METHYLESTERASE_PROTEIN-GLUTAMINE GLUTAMINASE 1"/>
    <property type="match status" value="1"/>
</dbReference>
<evidence type="ECO:0000256" key="1">
    <source>
        <dbReference type="ARBA" id="ARBA00022801"/>
    </source>
</evidence>
<comment type="PTM">
    <text evidence="3">Phosphorylated by CheA. Phosphorylation of the N-terminal regulatory domain activates the methylesterase activity.</text>
</comment>
<sequence length="399" mass="42632">MQHDHLLKSQLPIRVLVVDDSAFMRKAISNMLCESSDFVIAGTAINGEDALRKVAAMDIDVMTLDIDMPGMDGLAVLEQVMAHHPLPVVIVSSLTEGGAAVTIRALELGAVDFIFKHLGGSSLKISEIRVPLQEKVRAAATARSKIQSGSRQPVVPRALRKATPPFPFSSKNANTGNPDSDGGMQVNLPGDPGVLIIGCSTGGPQALQVVLTLLPSTFPYPIVVAQHMPKFFTKPFAERLDQLCALEVAEAQEGDHLKPGRVLIAPGGQHLTLERRGHVVMTHVSDHPKHLPYRPSVDLLMESAAKLYGQKVVGLVMTGMGQDGLEGARAIKRAGGSVLAQDEASSIVYGMPKAVADHGIVDKVVSLQKISTEIQLWVKHQSRHDSADTVLVGLTTSHS</sequence>
<dbReference type="PROSITE" id="PS50110">
    <property type="entry name" value="RESPONSE_REGULATORY"/>
    <property type="match status" value="1"/>
</dbReference>
<keyword evidence="3" id="KW-0963">Cytoplasm</keyword>
<dbReference type="HAMAP" id="MF_00099">
    <property type="entry name" value="CheB_chemtxs"/>
    <property type="match status" value="1"/>
</dbReference>
<dbReference type="EC" id="3.1.1.61" evidence="3"/>
<keyword evidence="9" id="KW-1185">Reference proteome</keyword>
<protein>
    <recommendedName>
        <fullName evidence="3">Protein-glutamate methylesterase/protein-glutamine glutaminase</fullName>
        <ecNumber evidence="3">3.1.1.61</ecNumber>
        <ecNumber evidence="3">3.5.1.44</ecNumber>
    </recommendedName>
</protein>
<dbReference type="EC" id="3.5.1.44" evidence="3"/>
<feature type="active site" evidence="3 4">
    <location>
        <position position="323"/>
    </location>
</feature>
<evidence type="ECO:0000256" key="4">
    <source>
        <dbReference type="PROSITE-ProRule" id="PRU00050"/>
    </source>
</evidence>
<evidence type="ECO:0000256" key="5">
    <source>
        <dbReference type="PROSITE-ProRule" id="PRU00169"/>
    </source>
</evidence>
<dbReference type="InterPro" id="IPR035909">
    <property type="entry name" value="CheB_C"/>
</dbReference>
<dbReference type="RefSeq" id="WP_313832221.1">
    <property type="nucleotide sequence ID" value="NZ_JAQOUE010000001.1"/>
</dbReference>
<feature type="active site" evidence="3 4">
    <location>
        <position position="227"/>
    </location>
</feature>
<comment type="caution">
    <text evidence="8">The sequence shown here is derived from an EMBL/GenBank/DDBJ whole genome shotgun (WGS) entry which is preliminary data.</text>
</comment>
<dbReference type="SUPFAM" id="SSF52738">
    <property type="entry name" value="Methylesterase CheB, C-terminal domain"/>
    <property type="match status" value="1"/>
</dbReference>
<dbReference type="PROSITE" id="PS50122">
    <property type="entry name" value="CHEB"/>
    <property type="match status" value="1"/>
</dbReference>
<feature type="domain" description="Response regulatory" evidence="6">
    <location>
        <begin position="14"/>
        <end position="131"/>
    </location>
</feature>
<gene>
    <name evidence="3" type="primary">cheB</name>
    <name evidence="8" type="ORF">PPG34_05885</name>
</gene>
<evidence type="ECO:0000256" key="3">
    <source>
        <dbReference type="HAMAP-Rule" id="MF_00099"/>
    </source>
</evidence>
<accession>A0ABU3K671</accession>
<dbReference type="Pfam" id="PF00072">
    <property type="entry name" value="Response_reg"/>
    <property type="match status" value="1"/>
</dbReference>
<dbReference type="CDD" id="cd17541">
    <property type="entry name" value="REC_CheB-like"/>
    <property type="match status" value="1"/>
</dbReference>
<evidence type="ECO:0000256" key="2">
    <source>
        <dbReference type="ARBA" id="ARBA00048267"/>
    </source>
</evidence>
<dbReference type="SMART" id="SM00448">
    <property type="entry name" value="REC"/>
    <property type="match status" value="1"/>
</dbReference>
<name>A0ABU3K671_9BACT</name>
<dbReference type="InterPro" id="IPR001789">
    <property type="entry name" value="Sig_transdc_resp-reg_receiver"/>
</dbReference>
<evidence type="ECO:0000259" key="6">
    <source>
        <dbReference type="PROSITE" id="PS50110"/>
    </source>
</evidence>
<dbReference type="Gene3D" id="3.40.50.180">
    <property type="entry name" value="Methylesterase CheB, C-terminal domain"/>
    <property type="match status" value="1"/>
</dbReference>
<dbReference type="SUPFAM" id="SSF52172">
    <property type="entry name" value="CheY-like"/>
    <property type="match status" value="1"/>
</dbReference>
<comment type="function">
    <text evidence="3">Involved in chemotaxis. Part of a chemotaxis signal transduction system that modulates chemotaxis in response to various stimuli. Catalyzes the demethylation of specific methylglutamate residues introduced into the chemoreceptors (methyl-accepting chemotaxis proteins or MCP) by CheR. Also mediates the irreversible deamidation of specific glutamine residues to glutamic acid.</text>
</comment>
<dbReference type="EMBL" id="JAQOUE010000001">
    <property type="protein sequence ID" value="MDT7041874.1"/>
    <property type="molecule type" value="Genomic_DNA"/>
</dbReference>
<feature type="active site" evidence="3 4">
    <location>
        <position position="200"/>
    </location>
</feature>
<organism evidence="8 9">
    <name type="scientific">Candidatus Nitronereus thalassa</name>
    <dbReference type="NCBI Taxonomy" id="3020898"/>
    <lineage>
        <taxon>Bacteria</taxon>
        <taxon>Pseudomonadati</taxon>
        <taxon>Nitrospirota</taxon>
        <taxon>Nitrospiria</taxon>
        <taxon>Nitrospirales</taxon>
        <taxon>Nitrospiraceae</taxon>
        <taxon>Candidatus Nitronereus</taxon>
    </lineage>
</organism>
<dbReference type="Proteomes" id="UP001250932">
    <property type="component" value="Unassembled WGS sequence"/>
</dbReference>